<sequence>MFYPPHIDPAVPFAFERAARGYAPRLDTAHGDHRLYIDVSKVHSKGKYLSDFVGQPRKEKPRGNDWDRQISSVRAQWPVWGCDWDYMWHVVNSNNIVNNKQNPPVPVRGAHFLYTVPPVHLLSNVQSDDKRPRVFFTWICIRRIWLLRYEQYRVIQGSTIVTTPDKDAPPTPFHHFTQTWRDVLEGNWWRSKQWPSGVPYDHRTFWRYGGLQILGPSEEELRRNDEDPEDAHYSRQDDLSPLLQNDRRLELTDFTNKQLCNLVVYDLALVNNRVQFDETDDHVMHIACMTQSDRAARIAARKDLFRSSWNLPTVPMPWHDGDWRLAIPWYTRFRTLLSSWPREYDVQNIEWDKDMSDLDEWRFIQHGKLVVAFYRRT</sequence>
<evidence type="ECO:0000313" key="2">
    <source>
        <dbReference type="Proteomes" id="UP000053647"/>
    </source>
</evidence>
<organism evidence="1 2">
    <name type="scientific">Paxillus involutus ATCC 200175</name>
    <dbReference type="NCBI Taxonomy" id="664439"/>
    <lineage>
        <taxon>Eukaryota</taxon>
        <taxon>Fungi</taxon>
        <taxon>Dikarya</taxon>
        <taxon>Basidiomycota</taxon>
        <taxon>Agaricomycotina</taxon>
        <taxon>Agaricomycetes</taxon>
        <taxon>Agaricomycetidae</taxon>
        <taxon>Boletales</taxon>
        <taxon>Paxilineae</taxon>
        <taxon>Paxillaceae</taxon>
        <taxon>Paxillus</taxon>
    </lineage>
</organism>
<protein>
    <submittedName>
        <fullName evidence="1">Uncharacterized protein</fullName>
    </submittedName>
</protein>
<keyword evidence="2" id="KW-1185">Reference proteome</keyword>
<evidence type="ECO:0000313" key="1">
    <source>
        <dbReference type="EMBL" id="KIJ09036.1"/>
    </source>
</evidence>
<dbReference type="AlphaFoldDB" id="A0A0C9TPB9"/>
<dbReference type="HOGENOM" id="CLU_734806_0_0_1"/>
<gene>
    <name evidence="1" type="ORF">PAXINDRAFT_102373</name>
</gene>
<accession>A0A0C9TPB9</accession>
<feature type="non-terminal residue" evidence="1">
    <location>
        <position position="1"/>
    </location>
</feature>
<name>A0A0C9TPB9_PAXIN</name>
<reference evidence="1 2" key="1">
    <citation type="submission" date="2014-06" db="EMBL/GenBank/DDBJ databases">
        <authorList>
            <consortium name="DOE Joint Genome Institute"/>
            <person name="Kuo A."/>
            <person name="Kohler A."/>
            <person name="Nagy L.G."/>
            <person name="Floudas D."/>
            <person name="Copeland A."/>
            <person name="Barry K.W."/>
            <person name="Cichocki N."/>
            <person name="Veneault-Fourrey C."/>
            <person name="LaButti K."/>
            <person name="Lindquist E.A."/>
            <person name="Lipzen A."/>
            <person name="Lundell T."/>
            <person name="Morin E."/>
            <person name="Murat C."/>
            <person name="Sun H."/>
            <person name="Tunlid A."/>
            <person name="Henrissat B."/>
            <person name="Grigoriev I.V."/>
            <person name="Hibbett D.S."/>
            <person name="Martin F."/>
            <person name="Nordberg H.P."/>
            <person name="Cantor M.N."/>
            <person name="Hua S.X."/>
        </authorList>
    </citation>
    <scope>NUCLEOTIDE SEQUENCE [LARGE SCALE GENOMIC DNA]</scope>
    <source>
        <strain evidence="1 2">ATCC 200175</strain>
    </source>
</reference>
<dbReference type="Proteomes" id="UP000053647">
    <property type="component" value="Unassembled WGS sequence"/>
</dbReference>
<proteinExistence type="predicted"/>
<reference evidence="2" key="2">
    <citation type="submission" date="2015-01" db="EMBL/GenBank/DDBJ databases">
        <title>Evolutionary Origins and Diversification of the Mycorrhizal Mutualists.</title>
        <authorList>
            <consortium name="DOE Joint Genome Institute"/>
            <consortium name="Mycorrhizal Genomics Consortium"/>
            <person name="Kohler A."/>
            <person name="Kuo A."/>
            <person name="Nagy L.G."/>
            <person name="Floudas D."/>
            <person name="Copeland A."/>
            <person name="Barry K.W."/>
            <person name="Cichocki N."/>
            <person name="Veneault-Fourrey C."/>
            <person name="LaButti K."/>
            <person name="Lindquist E.A."/>
            <person name="Lipzen A."/>
            <person name="Lundell T."/>
            <person name="Morin E."/>
            <person name="Murat C."/>
            <person name="Riley R."/>
            <person name="Ohm R."/>
            <person name="Sun H."/>
            <person name="Tunlid A."/>
            <person name="Henrissat B."/>
            <person name="Grigoriev I.V."/>
            <person name="Hibbett D.S."/>
            <person name="Martin F."/>
        </authorList>
    </citation>
    <scope>NUCLEOTIDE SEQUENCE [LARGE SCALE GENOMIC DNA]</scope>
    <source>
        <strain evidence="2">ATCC 200175</strain>
    </source>
</reference>
<dbReference type="EMBL" id="KN819516">
    <property type="protein sequence ID" value="KIJ09036.1"/>
    <property type="molecule type" value="Genomic_DNA"/>
</dbReference>
<dbReference type="OrthoDB" id="2645480at2759"/>